<evidence type="ECO:0000256" key="2">
    <source>
        <dbReference type="ARBA" id="ARBA00022598"/>
    </source>
</evidence>
<evidence type="ECO:0000313" key="7">
    <source>
        <dbReference type="EMBL" id="GET91505.1"/>
    </source>
</evidence>
<dbReference type="PANTHER" id="PTHR23090:SF9">
    <property type="entry name" value="GLUTAMINE-DEPENDENT NAD(+) SYNTHETASE"/>
    <property type="match status" value="1"/>
</dbReference>
<evidence type="ECO:0000256" key="3">
    <source>
        <dbReference type="ARBA" id="ARBA00022741"/>
    </source>
</evidence>
<keyword evidence="2" id="KW-0436">Ligase</keyword>
<dbReference type="FunFam" id="3.40.50.620:FF:000246">
    <property type="entry name" value="NH3-dependent NAD+ synthetase"/>
    <property type="match status" value="1"/>
</dbReference>
<dbReference type="Proteomes" id="UP000419144">
    <property type="component" value="Unassembled WGS sequence"/>
</dbReference>
<evidence type="ECO:0000259" key="6">
    <source>
        <dbReference type="Pfam" id="PF02540"/>
    </source>
</evidence>
<accession>A0A640KQV8</accession>
<protein>
    <submittedName>
        <fullName evidence="7">NAD+ synthase, putative</fullName>
    </submittedName>
</protein>
<dbReference type="GO" id="GO:0003952">
    <property type="term" value="F:NAD+ synthase (glutamine-hydrolyzing) activity"/>
    <property type="evidence" value="ECO:0007669"/>
    <property type="project" value="InterPro"/>
</dbReference>
<reference evidence="7" key="1">
    <citation type="submission" date="2019-11" db="EMBL/GenBank/DDBJ databases">
        <title>Leishmania tarentolae CDS.</title>
        <authorList>
            <person name="Goto Y."/>
            <person name="Yamagishi J."/>
        </authorList>
    </citation>
    <scope>NUCLEOTIDE SEQUENCE [LARGE SCALE GENOMIC DNA]</scope>
    <source>
        <strain evidence="7">Parrot Tar II</strain>
    </source>
</reference>
<comment type="pathway">
    <text evidence="1">Cofactor biosynthesis; NAD(+) biosynthesis.</text>
</comment>
<dbReference type="PANTHER" id="PTHR23090">
    <property type="entry name" value="NH 3 /GLUTAMINE-DEPENDENT NAD + SYNTHETASE"/>
    <property type="match status" value="1"/>
</dbReference>
<dbReference type="NCBIfam" id="TIGR00552">
    <property type="entry name" value="nadE"/>
    <property type="match status" value="1"/>
</dbReference>
<feature type="domain" description="NAD/GMP synthase" evidence="6">
    <location>
        <begin position="30"/>
        <end position="267"/>
    </location>
</feature>
<evidence type="ECO:0000313" key="8">
    <source>
        <dbReference type="Proteomes" id="UP000419144"/>
    </source>
</evidence>
<keyword evidence="4" id="KW-0067">ATP-binding</keyword>
<dbReference type="GO" id="GO:0009435">
    <property type="term" value="P:NAD+ biosynthetic process"/>
    <property type="evidence" value="ECO:0007669"/>
    <property type="project" value="UniProtKB-UniPathway"/>
</dbReference>
<dbReference type="AlphaFoldDB" id="A0A640KQV8"/>
<sequence>MPVAPLHPELQRALTESRRARAFDPVAWIEMKCTKLNDYMHRCGLKACVTSVSGGIDSAVVLAMCARAMRAHNSPIQKNVGLCQPIHSSDWALKRGSENITACGATEVVVDQSALHGELSTLVEKAVGIKGGDFARGQLRSYMRTPTGYYVAQLLTQEGAPAIVMGTGNKDEDFYLGYFCKAGDGVVDVQIISDLHKSEVLLVAEVLGVPESTLKAAASADLWEAQTDEEELGFPYDFVELFTGWYLTQREATKFEFLKSLSDEAREQFERYTAACELVHRRNAHKLQGQVNL</sequence>
<organism evidence="7 8">
    <name type="scientific">Leishmania tarentolae</name>
    <name type="common">Sauroleishmania tarentolae</name>
    <dbReference type="NCBI Taxonomy" id="5689"/>
    <lineage>
        <taxon>Eukaryota</taxon>
        <taxon>Discoba</taxon>
        <taxon>Euglenozoa</taxon>
        <taxon>Kinetoplastea</taxon>
        <taxon>Metakinetoplastina</taxon>
        <taxon>Trypanosomatida</taxon>
        <taxon>Trypanosomatidae</taxon>
        <taxon>Leishmaniinae</taxon>
        <taxon>Leishmania</taxon>
        <taxon>lizard Leishmania</taxon>
    </lineage>
</organism>
<dbReference type="EMBL" id="BLBS01000048">
    <property type="protein sequence ID" value="GET91505.1"/>
    <property type="molecule type" value="Genomic_DNA"/>
</dbReference>
<dbReference type="InterPro" id="IPR022310">
    <property type="entry name" value="NAD/GMP_synthase"/>
</dbReference>
<name>A0A640KQV8_LEITA</name>
<comment type="caution">
    <text evidence="7">The sequence shown here is derived from an EMBL/GenBank/DDBJ whole genome shotgun (WGS) entry which is preliminary data.</text>
</comment>
<evidence type="ECO:0000256" key="5">
    <source>
        <dbReference type="ARBA" id="ARBA00023027"/>
    </source>
</evidence>
<keyword evidence="3" id="KW-0547">Nucleotide-binding</keyword>
<evidence type="ECO:0000256" key="4">
    <source>
        <dbReference type="ARBA" id="ARBA00022840"/>
    </source>
</evidence>
<dbReference type="UniPathway" id="UPA00253"/>
<dbReference type="SUPFAM" id="SSF52402">
    <property type="entry name" value="Adenine nucleotide alpha hydrolases-like"/>
    <property type="match status" value="1"/>
</dbReference>
<evidence type="ECO:0000256" key="1">
    <source>
        <dbReference type="ARBA" id="ARBA00004790"/>
    </source>
</evidence>
<dbReference type="InterPro" id="IPR014729">
    <property type="entry name" value="Rossmann-like_a/b/a_fold"/>
</dbReference>
<keyword evidence="5" id="KW-0520">NAD</keyword>
<dbReference type="Gene3D" id="3.40.50.620">
    <property type="entry name" value="HUPs"/>
    <property type="match status" value="1"/>
</dbReference>
<dbReference type="GO" id="GO:0005737">
    <property type="term" value="C:cytoplasm"/>
    <property type="evidence" value="ECO:0007669"/>
    <property type="project" value="InterPro"/>
</dbReference>
<dbReference type="GO" id="GO:0005524">
    <property type="term" value="F:ATP binding"/>
    <property type="evidence" value="ECO:0007669"/>
    <property type="project" value="UniProtKB-KW"/>
</dbReference>
<dbReference type="CDD" id="cd00553">
    <property type="entry name" value="NAD_synthase"/>
    <property type="match status" value="1"/>
</dbReference>
<gene>
    <name evidence="7" type="ORF">LtaPh_3217800</name>
</gene>
<proteinExistence type="predicted"/>
<dbReference type="VEuPathDB" id="TriTrypDB:LtaPh_3217800"/>
<dbReference type="OrthoDB" id="2020662at2759"/>
<keyword evidence="8" id="KW-1185">Reference proteome</keyword>
<dbReference type="InterPro" id="IPR003694">
    <property type="entry name" value="NAD_synthase"/>
</dbReference>
<dbReference type="Pfam" id="PF02540">
    <property type="entry name" value="NAD_synthase"/>
    <property type="match status" value="1"/>
</dbReference>
<dbReference type="GO" id="GO:0004359">
    <property type="term" value="F:glutaminase activity"/>
    <property type="evidence" value="ECO:0007669"/>
    <property type="project" value="InterPro"/>
</dbReference>